<dbReference type="PRINTS" id="PR00370">
    <property type="entry name" value="FMOXYGENASE"/>
</dbReference>
<dbReference type="Gene3D" id="3.50.50.60">
    <property type="entry name" value="FAD/NAD(P)-binding domain"/>
    <property type="match status" value="1"/>
</dbReference>
<sequence length="502" mass="56019">MPDVKTVAVVGAGAGGLAAVKCCLDEGLRPTCFERSSELGGLWYYTPGGDRVCVCATTTTNISKELMAFSDFPMPKDFSNFLHHSKMLSYLHMYAANFDLEKYITYNHDVTLVEPASDYDSTGRWTVAVKDRKSGKVTTNTFDAVLVCNGVNNQPHWPDIPGLKSFQGRVMHSIGQGDMGVYEGKRVVVIGMGGSGIDAAVDASRIASKVFLVTRKGSWVTNRFSDNGLPYDIPIFRRASGRIFRGIPLTPQFDHAIYSIKPPWPYPLMFQVSNDIQTQMMCGYVTVKAKVVGVTDTSVHFSDGSCEQDIDVIVCATGFDYSFPPLEGTVPLQGASQSEFLLYRWVFPPSLKYHTLAVIGLSPEITPIFAKLEMQNRWATRVFKGQCHLLDSESMSREIKGQRRGRHQYVTYMDTLAAEIGCKPNIVRLLLTDPRLGWRCYFGPTTACQYRLTGPGKWDGARDAILGTMERILYPLNTRPLTEEVNFHCTIMHYIVMTNYND</sequence>
<evidence type="ECO:0000313" key="21">
    <source>
        <dbReference type="Proteomes" id="UP001209878"/>
    </source>
</evidence>
<dbReference type="GO" id="GO:0050661">
    <property type="term" value="F:NADP binding"/>
    <property type="evidence" value="ECO:0007669"/>
    <property type="project" value="InterPro"/>
</dbReference>
<comment type="catalytic activity">
    <reaction evidence="17">
        <text>N,N-dimethylaniline + NADPH + O2 + H(+) = N,N-dimethylaniline N-oxide + NADP(+) + H2O</text>
        <dbReference type="Rhea" id="RHEA:24468"/>
        <dbReference type="ChEBI" id="CHEBI:15377"/>
        <dbReference type="ChEBI" id="CHEBI:15378"/>
        <dbReference type="ChEBI" id="CHEBI:15379"/>
        <dbReference type="ChEBI" id="CHEBI:16269"/>
        <dbReference type="ChEBI" id="CHEBI:17735"/>
        <dbReference type="ChEBI" id="CHEBI:57783"/>
        <dbReference type="ChEBI" id="CHEBI:58349"/>
        <dbReference type="EC" id="1.14.13.8"/>
    </reaction>
    <physiologicalReaction direction="left-to-right" evidence="17">
        <dbReference type="Rhea" id="RHEA:24469"/>
    </physiologicalReaction>
</comment>
<evidence type="ECO:0000256" key="1">
    <source>
        <dbReference type="ARBA" id="ARBA00001974"/>
    </source>
</evidence>
<dbReference type="GO" id="GO:0050660">
    <property type="term" value="F:flavin adenine dinucleotide binding"/>
    <property type="evidence" value="ECO:0007669"/>
    <property type="project" value="InterPro"/>
</dbReference>
<reference evidence="20" key="1">
    <citation type="journal article" date="2023" name="Mol. Biol. Evol.">
        <title>Third-Generation Sequencing Reveals the Adaptive Role of the Epigenome in Three Deep-Sea Polychaetes.</title>
        <authorList>
            <person name="Perez M."/>
            <person name="Aroh O."/>
            <person name="Sun Y."/>
            <person name="Lan Y."/>
            <person name="Juniper S.K."/>
            <person name="Young C.R."/>
            <person name="Angers B."/>
            <person name="Qian P.Y."/>
        </authorList>
    </citation>
    <scope>NUCLEOTIDE SEQUENCE</scope>
    <source>
        <strain evidence="20">R07B-5</strain>
    </source>
</reference>
<evidence type="ECO:0000256" key="13">
    <source>
        <dbReference type="ARBA" id="ARBA00045957"/>
    </source>
</evidence>
<comment type="subcellular location">
    <subcellularLocation>
        <location evidence="2">Endoplasmic reticulum membrane</location>
        <topology evidence="2">Single-pass membrane protein</topology>
    </subcellularLocation>
</comment>
<dbReference type="InterPro" id="IPR036188">
    <property type="entry name" value="FAD/NAD-bd_sf"/>
</dbReference>
<dbReference type="PANTHER" id="PTHR23023">
    <property type="entry name" value="DIMETHYLANILINE MONOOXYGENASE"/>
    <property type="match status" value="1"/>
</dbReference>
<name>A0AAD9JYA4_RIDPI</name>
<dbReference type="Pfam" id="PF00743">
    <property type="entry name" value="FMO-like"/>
    <property type="match status" value="1"/>
</dbReference>
<evidence type="ECO:0000256" key="9">
    <source>
        <dbReference type="ARBA" id="ARBA00022989"/>
    </source>
</evidence>
<comment type="catalytic activity">
    <reaction evidence="16">
        <text>trimethylamine + NADPH + O2 = trimethylamine N-oxide + NADP(+) + H2O</text>
        <dbReference type="Rhea" id="RHEA:31979"/>
        <dbReference type="ChEBI" id="CHEBI:15377"/>
        <dbReference type="ChEBI" id="CHEBI:15379"/>
        <dbReference type="ChEBI" id="CHEBI:15724"/>
        <dbReference type="ChEBI" id="CHEBI:57783"/>
        <dbReference type="ChEBI" id="CHEBI:58349"/>
        <dbReference type="ChEBI" id="CHEBI:58389"/>
        <dbReference type="EC" id="1.14.13.148"/>
    </reaction>
    <physiologicalReaction direction="left-to-right" evidence="16">
        <dbReference type="Rhea" id="RHEA:31980"/>
    </physiologicalReaction>
</comment>
<keyword evidence="6 18" id="KW-0256">Endoplasmic reticulum</keyword>
<comment type="cofactor">
    <cofactor evidence="1 18 19">
        <name>FAD</name>
        <dbReference type="ChEBI" id="CHEBI:57692"/>
    </cofactor>
</comment>
<evidence type="ECO:0000256" key="6">
    <source>
        <dbReference type="ARBA" id="ARBA00022824"/>
    </source>
</evidence>
<evidence type="ECO:0000256" key="16">
    <source>
        <dbReference type="ARBA" id="ARBA00048088"/>
    </source>
</evidence>
<keyword evidence="11 18" id="KW-0503">Monooxygenase</keyword>
<keyword evidence="4 18" id="KW-0285">Flavoprotein</keyword>
<dbReference type="AlphaFoldDB" id="A0AAD9JYA4"/>
<dbReference type="PIRSF" id="PIRSF000332">
    <property type="entry name" value="FMO"/>
    <property type="match status" value="1"/>
</dbReference>
<dbReference type="GO" id="GO:0034899">
    <property type="term" value="F:trimethylamine monooxygenase activity"/>
    <property type="evidence" value="ECO:0007669"/>
    <property type="project" value="UniProtKB-EC"/>
</dbReference>
<evidence type="ECO:0000256" key="2">
    <source>
        <dbReference type="ARBA" id="ARBA00004389"/>
    </source>
</evidence>
<evidence type="ECO:0000256" key="19">
    <source>
        <dbReference type="RuleBase" id="RU361177"/>
    </source>
</evidence>
<evidence type="ECO:0000256" key="18">
    <source>
        <dbReference type="PIRNR" id="PIRNR000332"/>
    </source>
</evidence>
<dbReference type="EMBL" id="JAODUO010001578">
    <property type="protein sequence ID" value="KAK2161479.1"/>
    <property type="molecule type" value="Genomic_DNA"/>
</dbReference>
<proteinExistence type="inferred from homology"/>
<evidence type="ECO:0000256" key="14">
    <source>
        <dbReference type="ARBA" id="ARBA00047338"/>
    </source>
</evidence>
<accession>A0AAD9JYA4</accession>
<dbReference type="Proteomes" id="UP001209878">
    <property type="component" value="Unassembled WGS sequence"/>
</dbReference>
<keyword evidence="12 18" id="KW-0472">Membrane</keyword>
<evidence type="ECO:0000256" key="15">
    <source>
        <dbReference type="ARBA" id="ARBA00048041"/>
    </source>
</evidence>
<comment type="catalytic activity">
    <reaction evidence="15">
        <text>hypotaurine + NADPH + O2 + H(+) = taurine + NADP(+) + H2O</text>
        <dbReference type="Rhea" id="RHEA:69819"/>
        <dbReference type="ChEBI" id="CHEBI:15377"/>
        <dbReference type="ChEBI" id="CHEBI:15378"/>
        <dbReference type="ChEBI" id="CHEBI:15379"/>
        <dbReference type="ChEBI" id="CHEBI:57783"/>
        <dbReference type="ChEBI" id="CHEBI:57853"/>
        <dbReference type="ChEBI" id="CHEBI:58349"/>
        <dbReference type="ChEBI" id="CHEBI:507393"/>
        <dbReference type="EC" id="1.14.13.8"/>
    </reaction>
    <physiologicalReaction direction="left-to-right" evidence="15">
        <dbReference type="Rhea" id="RHEA:69820"/>
    </physiologicalReaction>
</comment>
<dbReference type="GO" id="GO:0004499">
    <property type="term" value="F:N,N-dimethylaniline monooxygenase activity"/>
    <property type="evidence" value="ECO:0007669"/>
    <property type="project" value="UniProtKB-UniRule"/>
</dbReference>
<evidence type="ECO:0000256" key="8">
    <source>
        <dbReference type="ARBA" id="ARBA00022857"/>
    </source>
</evidence>
<comment type="function">
    <text evidence="13">Broad spectrum monooxygenase that catalyzes the oxygenation of a wide variety of nitrogen- and sulfur-containing compounds including xenobiotics. Catalyzes the S-oxygenation of hypotaurine to produce taurine, an organic osmolyte involved in cell volume regulation as well as a variety of cytoprotective and developmental processes. In vitro, catalyzes the N-oxygenation of trimethylamine (TMA) to produce trimethylamine N-oxide (TMAO) and could therefore participate to the detoxification of this compound that is generated by the action of gut microbiota from dietary precursors such as choline, choline containing compounds, betaine or L-carnitine.</text>
</comment>
<keyword evidence="21" id="KW-1185">Reference proteome</keyword>
<keyword evidence="5" id="KW-0812">Transmembrane</keyword>
<evidence type="ECO:0000256" key="5">
    <source>
        <dbReference type="ARBA" id="ARBA00022692"/>
    </source>
</evidence>
<keyword evidence="10 18" id="KW-0560">Oxidoreductase</keyword>
<keyword evidence="7 18" id="KW-0274">FAD</keyword>
<gene>
    <name evidence="20" type="ORF">NP493_1579g00003</name>
</gene>
<evidence type="ECO:0000256" key="10">
    <source>
        <dbReference type="ARBA" id="ARBA00023002"/>
    </source>
</evidence>
<keyword evidence="8 18" id="KW-0521">NADP</keyword>
<organism evidence="20 21">
    <name type="scientific">Ridgeia piscesae</name>
    <name type="common">Tubeworm</name>
    <dbReference type="NCBI Taxonomy" id="27915"/>
    <lineage>
        <taxon>Eukaryota</taxon>
        <taxon>Metazoa</taxon>
        <taxon>Spiralia</taxon>
        <taxon>Lophotrochozoa</taxon>
        <taxon>Annelida</taxon>
        <taxon>Polychaeta</taxon>
        <taxon>Sedentaria</taxon>
        <taxon>Canalipalpata</taxon>
        <taxon>Sabellida</taxon>
        <taxon>Siboglinidae</taxon>
        <taxon>Ridgeia</taxon>
    </lineage>
</organism>
<comment type="catalytic activity">
    <reaction evidence="14">
        <text>hypotaurine + NADH + O2 + H(+) = taurine + NAD(+) + H2O</text>
        <dbReference type="Rhea" id="RHEA:74111"/>
        <dbReference type="ChEBI" id="CHEBI:15377"/>
        <dbReference type="ChEBI" id="CHEBI:15378"/>
        <dbReference type="ChEBI" id="CHEBI:15379"/>
        <dbReference type="ChEBI" id="CHEBI:57540"/>
        <dbReference type="ChEBI" id="CHEBI:57853"/>
        <dbReference type="ChEBI" id="CHEBI:57945"/>
        <dbReference type="ChEBI" id="CHEBI:507393"/>
        <dbReference type="EC" id="1.14.13.8"/>
    </reaction>
    <physiologicalReaction direction="left-to-right" evidence="14">
        <dbReference type="Rhea" id="RHEA:74112"/>
    </physiologicalReaction>
</comment>
<evidence type="ECO:0000256" key="17">
    <source>
        <dbReference type="ARBA" id="ARBA00049443"/>
    </source>
</evidence>
<evidence type="ECO:0000256" key="4">
    <source>
        <dbReference type="ARBA" id="ARBA00022630"/>
    </source>
</evidence>
<dbReference type="EC" id="1.-.-.-" evidence="19"/>
<evidence type="ECO:0000256" key="11">
    <source>
        <dbReference type="ARBA" id="ARBA00023033"/>
    </source>
</evidence>
<evidence type="ECO:0000313" key="20">
    <source>
        <dbReference type="EMBL" id="KAK2161479.1"/>
    </source>
</evidence>
<comment type="similarity">
    <text evidence="3 18 19">Belongs to the FMO family.</text>
</comment>
<evidence type="ECO:0000256" key="3">
    <source>
        <dbReference type="ARBA" id="ARBA00009183"/>
    </source>
</evidence>
<dbReference type="SUPFAM" id="SSF51905">
    <property type="entry name" value="FAD/NAD(P)-binding domain"/>
    <property type="match status" value="2"/>
</dbReference>
<protein>
    <recommendedName>
        <fullName evidence="19">Flavin-containing monooxygenase</fullName>
        <ecNumber evidence="19">1.-.-.-</ecNumber>
    </recommendedName>
</protein>
<dbReference type="InterPro" id="IPR000960">
    <property type="entry name" value="Flavin_mOase"/>
</dbReference>
<evidence type="ECO:0000256" key="7">
    <source>
        <dbReference type="ARBA" id="ARBA00022827"/>
    </source>
</evidence>
<keyword evidence="9" id="KW-1133">Transmembrane helix</keyword>
<dbReference type="InterPro" id="IPR050346">
    <property type="entry name" value="FMO-like"/>
</dbReference>
<dbReference type="GO" id="GO:0005789">
    <property type="term" value="C:endoplasmic reticulum membrane"/>
    <property type="evidence" value="ECO:0007669"/>
    <property type="project" value="UniProtKB-SubCell"/>
</dbReference>
<dbReference type="FunFam" id="3.50.50.60:FF:000159">
    <property type="entry name" value="Dimethylaniline monooxygenase [N-oxide-forming]"/>
    <property type="match status" value="1"/>
</dbReference>
<comment type="caution">
    <text evidence="20">The sequence shown here is derived from an EMBL/GenBank/DDBJ whole genome shotgun (WGS) entry which is preliminary data.</text>
</comment>
<dbReference type="InterPro" id="IPR020946">
    <property type="entry name" value="Flavin_mOase-like"/>
</dbReference>
<evidence type="ECO:0000256" key="12">
    <source>
        <dbReference type="ARBA" id="ARBA00023136"/>
    </source>
</evidence>